<dbReference type="SUPFAM" id="SSF57903">
    <property type="entry name" value="FYVE/PHD zinc finger"/>
    <property type="match status" value="1"/>
</dbReference>
<evidence type="ECO:0000256" key="1">
    <source>
        <dbReference type="ARBA" id="ARBA00022723"/>
    </source>
</evidence>
<feature type="region of interest" description="Disordered" evidence="5">
    <location>
        <begin position="39"/>
        <end position="64"/>
    </location>
</feature>
<dbReference type="InterPro" id="IPR011011">
    <property type="entry name" value="Znf_FYVE_PHD"/>
</dbReference>
<dbReference type="PROSITE" id="PS50016">
    <property type="entry name" value="ZF_PHD_2"/>
    <property type="match status" value="1"/>
</dbReference>
<dbReference type="CDD" id="cd15522">
    <property type="entry name" value="PHD_TAF3"/>
    <property type="match status" value="1"/>
</dbReference>
<accession>A0A8H4R7V2</accession>
<feature type="compositionally biased region" description="Polar residues" evidence="5">
    <location>
        <begin position="646"/>
        <end position="659"/>
    </location>
</feature>
<keyword evidence="1" id="KW-0479">Metal-binding</keyword>
<evidence type="ECO:0000313" key="7">
    <source>
        <dbReference type="EMBL" id="KAF4623766.1"/>
    </source>
</evidence>
<feature type="compositionally biased region" description="Polar residues" evidence="5">
    <location>
        <begin position="39"/>
        <end position="50"/>
    </location>
</feature>
<feature type="region of interest" description="Disordered" evidence="5">
    <location>
        <begin position="236"/>
        <end position="286"/>
    </location>
</feature>
<feature type="region of interest" description="Disordered" evidence="5">
    <location>
        <begin position="631"/>
        <end position="659"/>
    </location>
</feature>
<dbReference type="EMBL" id="JAACJL010000001">
    <property type="protein sequence ID" value="KAF4623766.1"/>
    <property type="molecule type" value="Genomic_DNA"/>
</dbReference>
<proteinExistence type="predicted"/>
<evidence type="ECO:0000256" key="5">
    <source>
        <dbReference type="SAM" id="MobiDB-lite"/>
    </source>
</evidence>
<feature type="region of interest" description="Disordered" evidence="5">
    <location>
        <begin position="679"/>
        <end position="742"/>
    </location>
</feature>
<dbReference type="InterPro" id="IPR019787">
    <property type="entry name" value="Znf_PHD-finger"/>
</dbReference>
<reference evidence="7 8" key="1">
    <citation type="submission" date="2019-12" db="EMBL/GenBank/DDBJ databases">
        <authorList>
            <person name="Floudas D."/>
            <person name="Bentzer J."/>
            <person name="Ahren D."/>
            <person name="Johansson T."/>
            <person name="Persson P."/>
            <person name="Tunlid A."/>
        </authorList>
    </citation>
    <scope>NUCLEOTIDE SEQUENCE [LARGE SCALE GENOMIC DNA]</scope>
    <source>
        <strain evidence="7 8">CBS 102.39</strain>
    </source>
</reference>
<feature type="domain" description="PHD-type" evidence="6">
    <location>
        <begin position="527"/>
        <end position="577"/>
    </location>
</feature>
<feature type="region of interest" description="Disordered" evidence="5">
    <location>
        <begin position="145"/>
        <end position="169"/>
    </location>
</feature>
<feature type="region of interest" description="Disordered" evidence="5">
    <location>
        <begin position="580"/>
        <end position="599"/>
    </location>
</feature>
<keyword evidence="2 4" id="KW-0863">Zinc-finger</keyword>
<organism evidence="7 8">
    <name type="scientific">Agrocybe pediades</name>
    <dbReference type="NCBI Taxonomy" id="84607"/>
    <lineage>
        <taxon>Eukaryota</taxon>
        <taxon>Fungi</taxon>
        <taxon>Dikarya</taxon>
        <taxon>Basidiomycota</taxon>
        <taxon>Agaricomycotina</taxon>
        <taxon>Agaricomycetes</taxon>
        <taxon>Agaricomycetidae</taxon>
        <taxon>Agaricales</taxon>
        <taxon>Agaricineae</taxon>
        <taxon>Strophariaceae</taxon>
        <taxon>Agrocybe</taxon>
    </lineage>
</organism>
<keyword evidence="3" id="KW-0862">Zinc</keyword>
<feature type="compositionally biased region" description="Basic and acidic residues" evidence="5">
    <location>
        <begin position="236"/>
        <end position="252"/>
    </location>
</feature>
<dbReference type="Gene3D" id="3.30.40.10">
    <property type="entry name" value="Zinc/RING finger domain, C3HC4 (zinc finger)"/>
    <property type="match status" value="1"/>
</dbReference>
<dbReference type="Pfam" id="PF00628">
    <property type="entry name" value="PHD"/>
    <property type="match status" value="1"/>
</dbReference>
<dbReference type="InterPro" id="IPR001965">
    <property type="entry name" value="Znf_PHD"/>
</dbReference>
<evidence type="ECO:0000256" key="2">
    <source>
        <dbReference type="ARBA" id="ARBA00022771"/>
    </source>
</evidence>
<feature type="compositionally biased region" description="Polar residues" evidence="5">
    <location>
        <begin position="580"/>
        <end position="594"/>
    </location>
</feature>
<comment type="caution">
    <text evidence="7">The sequence shown here is derived from an EMBL/GenBank/DDBJ whole genome shotgun (WGS) entry which is preliminary data.</text>
</comment>
<feature type="compositionally biased region" description="Basic and acidic residues" evidence="5">
    <location>
        <begin position="387"/>
        <end position="403"/>
    </location>
</feature>
<gene>
    <name evidence="7" type="ORF">D9613_001569</name>
</gene>
<name>A0A8H4R7V2_9AGAR</name>
<feature type="compositionally biased region" description="Low complexity" evidence="5">
    <location>
        <begin position="330"/>
        <end position="342"/>
    </location>
</feature>
<evidence type="ECO:0000259" key="6">
    <source>
        <dbReference type="PROSITE" id="PS50016"/>
    </source>
</evidence>
<evidence type="ECO:0000313" key="8">
    <source>
        <dbReference type="Proteomes" id="UP000521872"/>
    </source>
</evidence>
<sequence length="791" mass="87984">MNHTNNSGDTQVSADSSMFTAQLHNSSEGLLPAFTTQHYTHLPTPQSPNSMGPYIHDQAHSPETPIQRRRIVAQKSSQIEETITRPPSTISQCITPETSPQLPYNPPADNLTPATPRYFVQHTSDDFTTPKNNSAKMQATITLLEDAEPSKPPSTSSPPPSDLPRQTSTLSSPFMAKLSLGDQQQAGLLSQFHDSLSHQMSISTPPMSPSQQNVDAQLVKAGGELERIRQRMEEDRLSQLREAESKRPEWLKRAKRPLSEVDSGYQDEDDDKGKTGSIGVLASPHKGRRLALFQATSEESFEESLMAGGYGRYRTADWVRQPQPMSLYQSGKSGEPGEPGSSTAVPVPEQDKAEAGPPTEKQLKKQKRLAAFCTEPQTPTKLMPVELEGKGRVLIDAPVEDRTVPASPEPSPSKKRVANRRKKKNNDATANKKGSADTTSRDETPMRPNWPDSEFPWRLRMEERREMAKAEEEERLRLIERFLDRDSDDEKDRDGVSEAVPGDPANAMSALLAKTNSRARNLLSRENLRCCGGLHDGDAVQCDACQQWFHLGCVGVTNAAELGAEEDPWFCDRCVTRNRSPSPEQTEEQLSSEPTFVPTDEERNDYRQADTPFFQPSFSTSSDWNIAMPKTPNKGRTIGKSPLSWLDSSRGPTTPQHGTARSVRIYNSMDDDAYNVESPWDPSSTPSRGIRFHHASPKDASRRHAYLHSPTRGPGRGVSASSMANSPGHRMLSSSDYSDPSDRNHSFVHFYEPEMDHGMNLHHPWSRPSHSMLSYPDESPIMRSASKQRKS</sequence>
<dbReference type="SMART" id="SM00249">
    <property type="entry name" value="PHD"/>
    <property type="match status" value="1"/>
</dbReference>
<dbReference type="InterPro" id="IPR013083">
    <property type="entry name" value="Znf_RING/FYVE/PHD"/>
</dbReference>
<dbReference type="Proteomes" id="UP000521872">
    <property type="component" value="Unassembled WGS sequence"/>
</dbReference>
<evidence type="ECO:0000256" key="4">
    <source>
        <dbReference type="PROSITE-ProRule" id="PRU00146"/>
    </source>
</evidence>
<keyword evidence="8" id="KW-1185">Reference proteome</keyword>
<feature type="region of interest" description="Disordered" evidence="5">
    <location>
        <begin position="766"/>
        <end position="791"/>
    </location>
</feature>
<feature type="region of interest" description="Disordered" evidence="5">
    <location>
        <begin position="319"/>
        <end position="452"/>
    </location>
</feature>
<dbReference type="GO" id="GO:0008270">
    <property type="term" value="F:zinc ion binding"/>
    <property type="evidence" value="ECO:0007669"/>
    <property type="project" value="UniProtKB-KW"/>
</dbReference>
<feature type="compositionally biased region" description="Pro residues" evidence="5">
    <location>
        <begin position="150"/>
        <end position="162"/>
    </location>
</feature>
<protein>
    <recommendedName>
        <fullName evidence="6">PHD-type domain-containing protein</fullName>
    </recommendedName>
</protein>
<evidence type="ECO:0000256" key="3">
    <source>
        <dbReference type="ARBA" id="ARBA00022833"/>
    </source>
</evidence>
<feature type="compositionally biased region" description="Basic residues" evidence="5">
    <location>
        <begin position="413"/>
        <end position="424"/>
    </location>
</feature>
<dbReference type="AlphaFoldDB" id="A0A8H4R7V2"/>